<evidence type="ECO:0000313" key="4">
    <source>
        <dbReference type="EMBL" id="PSR72227.1"/>
    </source>
</evidence>
<keyword evidence="5" id="KW-1185">Reference proteome</keyword>
<evidence type="ECO:0000313" key="5">
    <source>
        <dbReference type="Proteomes" id="UP000186601"/>
    </source>
</evidence>
<evidence type="ECO:0000256" key="1">
    <source>
        <dbReference type="ARBA" id="ARBA00004685"/>
    </source>
</evidence>
<organism evidence="4 5">
    <name type="scientific">Hermanssonia centrifuga</name>
    <dbReference type="NCBI Taxonomy" id="98765"/>
    <lineage>
        <taxon>Eukaryota</taxon>
        <taxon>Fungi</taxon>
        <taxon>Dikarya</taxon>
        <taxon>Basidiomycota</taxon>
        <taxon>Agaricomycotina</taxon>
        <taxon>Agaricomycetes</taxon>
        <taxon>Polyporales</taxon>
        <taxon>Meruliaceae</taxon>
        <taxon>Hermanssonia</taxon>
    </lineage>
</organism>
<dbReference type="STRING" id="98765.A0A2R6NIL3"/>
<evidence type="ECO:0000256" key="3">
    <source>
        <dbReference type="ARBA" id="ARBA00035112"/>
    </source>
</evidence>
<dbReference type="AlphaFoldDB" id="A0A2R6NIL3"/>
<evidence type="ECO:0000256" key="2">
    <source>
        <dbReference type="ARBA" id="ARBA00023002"/>
    </source>
</evidence>
<dbReference type="GO" id="GO:0016491">
    <property type="term" value="F:oxidoreductase activity"/>
    <property type="evidence" value="ECO:0007669"/>
    <property type="project" value="UniProtKB-KW"/>
</dbReference>
<name>A0A2R6NIL3_9APHY</name>
<proteinExistence type="inferred from homology"/>
<accession>A0A2R6NIL3</accession>
<keyword evidence="2" id="KW-0560">Oxidoreductase</keyword>
<dbReference type="InterPro" id="IPR021765">
    <property type="entry name" value="UstYa-like"/>
</dbReference>
<dbReference type="PANTHER" id="PTHR33365:SF11">
    <property type="entry name" value="TAT PATHWAY SIGNAL SEQUENCE"/>
    <property type="match status" value="1"/>
</dbReference>
<comment type="pathway">
    <text evidence="1">Mycotoxin biosynthesis.</text>
</comment>
<dbReference type="EMBL" id="MLYV02001200">
    <property type="protein sequence ID" value="PSR72227.1"/>
    <property type="molecule type" value="Genomic_DNA"/>
</dbReference>
<dbReference type="Pfam" id="PF11807">
    <property type="entry name" value="UstYa"/>
    <property type="match status" value="1"/>
</dbReference>
<sequence length="140" mass="16072">MHISDTVHFQLDTDEGMQEFANLVPPSGHLVYVRSDASSEPQPYAVTLFHQMTCLDVVRQEFTQLPSSPAPQLVRHCMNYLRQTVLCRPSLFLESTVNSQALVSRAGYDVVCRDWNAVYEEAERNYAAYVDWSQEISNRR</sequence>
<dbReference type="OrthoDB" id="3687641at2759"/>
<reference evidence="4 5" key="1">
    <citation type="submission" date="2018-02" db="EMBL/GenBank/DDBJ databases">
        <title>Genome sequence of the basidiomycete white-rot fungus Phlebia centrifuga.</title>
        <authorList>
            <person name="Granchi Z."/>
            <person name="Peng M."/>
            <person name="de Vries R.P."/>
            <person name="Hilden K."/>
            <person name="Makela M.R."/>
            <person name="Grigoriev I."/>
            <person name="Riley R."/>
        </authorList>
    </citation>
    <scope>NUCLEOTIDE SEQUENCE [LARGE SCALE GENOMIC DNA]</scope>
    <source>
        <strain evidence="4 5">FBCC195</strain>
    </source>
</reference>
<gene>
    <name evidence="4" type="ORF">PHLCEN_2v11902</name>
</gene>
<comment type="similarity">
    <text evidence="3">Belongs to the ustYa family.</text>
</comment>
<dbReference type="GO" id="GO:0043386">
    <property type="term" value="P:mycotoxin biosynthetic process"/>
    <property type="evidence" value="ECO:0007669"/>
    <property type="project" value="InterPro"/>
</dbReference>
<comment type="caution">
    <text evidence="4">The sequence shown here is derived from an EMBL/GenBank/DDBJ whole genome shotgun (WGS) entry which is preliminary data.</text>
</comment>
<dbReference type="Proteomes" id="UP000186601">
    <property type="component" value="Unassembled WGS sequence"/>
</dbReference>
<dbReference type="PANTHER" id="PTHR33365">
    <property type="entry name" value="YALI0B05434P"/>
    <property type="match status" value="1"/>
</dbReference>
<protein>
    <submittedName>
        <fullName evidence="4">Uncharacterized protein</fullName>
    </submittedName>
</protein>